<feature type="signal peptide" evidence="11">
    <location>
        <begin position="1"/>
        <end position="18"/>
    </location>
</feature>
<dbReference type="EMBL" id="JBHSGB010000006">
    <property type="protein sequence ID" value="MFC4654601.1"/>
    <property type="molecule type" value="Genomic_DNA"/>
</dbReference>
<dbReference type="Gene3D" id="1.25.40.10">
    <property type="entry name" value="Tetratricopeptide repeat domain"/>
    <property type="match status" value="1"/>
</dbReference>
<keyword evidence="14" id="KW-1185">Reference proteome</keyword>
<comment type="similarity">
    <text evidence="2 10">Belongs to the TonB family.</text>
</comment>
<keyword evidence="4 10" id="KW-1003">Cell membrane</keyword>
<evidence type="ECO:0000256" key="9">
    <source>
        <dbReference type="ARBA" id="ARBA00023136"/>
    </source>
</evidence>
<evidence type="ECO:0000313" key="13">
    <source>
        <dbReference type="EMBL" id="MFC4654601.1"/>
    </source>
</evidence>
<keyword evidence="3 10" id="KW-0813">Transport</keyword>
<feature type="domain" description="TonB C-terminal" evidence="12">
    <location>
        <begin position="127"/>
        <end position="218"/>
    </location>
</feature>
<dbReference type="Gene3D" id="3.30.2420.10">
    <property type="entry name" value="TonB"/>
    <property type="match status" value="1"/>
</dbReference>
<dbReference type="PRINTS" id="PR01374">
    <property type="entry name" value="TONBPROTEIN"/>
</dbReference>
<evidence type="ECO:0000256" key="5">
    <source>
        <dbReference type="ARBA" id="ARBA00022519"/>
    </source>
</evidence>
<dbReference type="InterPro" id="IPR006260">
    <property type="entry name" value="TonB/TolA_C"/>
</dbReference>
<dbReference type="RefSeq" id="WP_377332604.1">
    <property type="nucleotide sequence ID" value="NZ_JBHSGB010000006.1"/>
</dbReference>
<sequence>MRYSLLAASLLLSSMAHADLLDALKHYEQQDFAKARIEFSQLVPLGNEMAAFNLAAMYHNGEGTEADPVKALAYFQLADQLGDNRAAAIVSKLSARLSAGQQQQAATLVSQLLTQVQIQELGPKESNKTEFPEAIKRHEPQYPEEAAKRGQFGYVVMRFIVDEEGKVPVAEVLGSYPDKVFDRNSVRALRQWQYAATGKKHQAQVLLTYSLGPVSESKVNKIIKEHKLLDYAIAGSPTHQYALGSLLDLVTTSSYYFIDIDKQLPLDPNQGLPSELYNTKRSLYFKAELPGFAGNAKVSANADGIITKVLSAANQDLAKVSQQLVGKSLGNKATQGNYHLWAEPGKDARVQPVMTLSQLHSPNYWWGMAAKNGNLDAQRRLAAFSGQWENYLLQQNDPQVQTWSGVRQILEGDKAAGQLLLDKAIAQKYATAAELKAAL</sequence>
<keyword evidence="9" id="KW-0472">Membrane</keyword>
<evidence type="ECO:0000256" key="11">
    <source>
        <dbReference type="SAM" id="SignalP"/>
    </source>
</evidence>
<evidence type="ECO:0000256" key="2">
    <source>
        <dbReference type="ARBA" id="ARBA00006555"/>
    </source>
</evidence>
<keyword evidence="11" id="KW-0732">Signal</keyword>
<dbReference type="InterPro" id="IPR011990">
    <property type="entry name" value="TPR-like_helical_dom_sf"/>
</dbReference>
<accession>A0ABV9JK30</accession>
<evidence type="ECO:0000256" key="7">
    <source>
        <dbReference type="ARBA" id="ARBA00022927"/>
    </source>
</evidence>
<keyword evidence="7 10" id="KW-0653">Protein transport</keyword>
<evidence type="ECO:0000256" key="1">
    <source>
        <dbReference type="ARBA" id="ARBA00004383"/>
    </source>
</evidence>
<dbReference type="PANTHER" id="PTHR33446">
    <property type="entry name" value="PROTEIN TONB-RELATED"/>
    <property type="match status" value="1"/>
</dbReference>
<evidence type="ECO:0000256" key="6">
    <source>
        <dbReference type="ARBA" id="ARBA00022692"/>
    </source>
</evidence>
<evidence type="ECO:0000256" key="10">
    <source>
        <dbReference type="RuleBase" id="RU362123"/>
    </source>
</evidence>
<evidence type="ECO:0000256" key="8">
    <source>
        <dbReference type="ARBA" id="ARBA00022989"/>
    </source>
</evidence>
<dbReference type="SUPFAM" id="SSF74653">
    <property type="entry name" value="TolA/TonB C-terminal domain"/>
    <property type="match status" value="1"/>
</dbReference>
<feature type="chain" id="PRO_5046831592" description="Protein TonB" evidence="11">
    <location>
        <begin position="19"/>
        <end position="439"/>
    </location>
</feature>
<dbReference type="InterPro" id="IPR037682">
    <property type="entry name" value="TonB_C"/>
</dbReference>
<dbReference type="PROSITE" id="PS52015">
    <property type="entry name" value="TONB_CTD"/>
    <property type="match status" value="1"/>
</dbReference>
<keyword evidence="5 10" id="KW-0997">Cell inner membrane</keyword>
<dbReference type="NCBIfam" id="TIGR01352">
    <property type="entry name" value="tonB_Cterm"/>
    <property type="match status" value="1"/>
</dbReference>
<evidence type="ECO:0000256" key="3">
    <source>
        <dbReference type="ARBA" id="ARBA00022448"/>
    </source>
</evidence>
<evidence type="ECO:0000313" key="14">
    <source>
        <dbReference type="Proteomes" id="UP001595962"/>
    </source>
</evidence>
<dbReference type="Proteomes" id="UP001595962">
    <property type="component" value="Unassembled WGS sequence"/>
</dbReference>
<protein>
    <recommendedName>
        <fullName evidence="10">Protein TonB</fullName>
    </recommendedName>
</protein>
<organism evidence="13 14">
    <name type="scientific">Rheinheimera marina</name>
    <dbReference type="NCBI Taxonomy" id="1774958"/>
    <lineage>
        <taxon>Bacteria</taxon>
        <taxon>Pseudomonadati</taxon>
        <taxon>Pseudomonadota</taxon>
        <taxon>Gammaproteobacteria</taxon>
        <taxon>Chromatiales</taxon>
        <taxon>Chromatiaceae</taxon>
        <taxon>Rheinheimera</taxon>
    </lineage>
</organism>
<comment type="caution">
    <text evidence="13">The sequence shown here is derived from an EMBL/GenBank/DDBJ whole genome shotgun (WGS) entry which is preliminary data.</text>
</comment>
<comment type="subcellular location">
    <subcellularLocation>
        <location evidence="1 10">Cell inner membrane</location>
        <topology evidence="1 10">Single-pass membrane protein</topology>
        <orientation evidence="1 10">Periplasmic side</orientation>
    </subcellularLocation>
</comment>
<keyword evidence="10" id="KW-0735">Signal-anchor</keyword>
<evidence type="ECO:0000256" key="4">
    <source>
        <dbReference type="ARBA" id="ARBA00022475"/>
    </source>
</evidence>
<dbReference type="Pfam" id="PF03544">
    <property type="entry name" value="TonB_C"/>
    <property type="match status" value="1"/>
</dbReference>
<evidence type="ECO:0000259" key="12">
    <source>
        <dbReference type="PROSITE" id="PS52015"/>
    </source>
</evidence>
<reference evidence="14" key="1">
    <citation type="journal article" date="2019" name="Int. J. Syst. Evol. Microbiol.">
        <title>The Global Catalogue of Microorganisms (GCM) 10K type strain sequencing project: providing services to taxonomists for standard genome sequencing and annotation.</title>
        <authorList>
            <consortium name="The Broad Institute Genomics Platform"/>
            <consortium name="The Broad Institute Genome Sequencing Center for Infectious Disease"/>
            <person name="Wu L."/>
            <person name="Ma J."/>
        </authorList>
    </citation>
    <scope>NUCLEOTIDE SEQUENCE [LARGE SCALE GENOMIC DNA]</scope>
    <source>
        <strain evidence="14">DT28</strain>
    </source>
</reference>
<keyword evidence="8" id="KW-1133">Transmembrane helix</keyword>
<keyword evidence="6" id="KW-0812">Transmembrane</keyword>
<name>A0ABV9JK30_9GAMM</name>
<dbReference type="PANTHER" id="PTHR33446:SF14">
    <property type="entry name" value="PROTEIN TONB"/>
    <property type="match status" value="1"/>
</dbReference>
<dbReference type="InterPro" id="IPR006597">
    <property type="entry name" value="Sel1-like"/>
</dbReference>
<dbReference type="InterPro" id="IPR003538">
    <property type="entry name" value="TonB"/>
</dbReference>
<dbReference type="SUPFAM" id="SSF81901">
    <property type="entry name" value="HCP-like"/>
    <property type="match status" value="1"/>
</dbReference>
<proteinExistence type="inferred from homology"/>
<gene>
    <name evidence="13" type="ORF">ACFO3I_06160</name>
</gene>
<comment type="function">
    <text evidence="10">Interacts with outer membrane receptor proteins that carry out high-affinity binding and energy dependent uptake into the periplasmic space of specific substrates. It could act to transduce energy from the cytoplasmic membrane to specific energy-requiring processes in the outer membrane, resulting in the release into the periplasm of ligands bound by these outer membrane proteins.</text>
</comment>
<dbReference type="SMART" id="SM00671">
    <property type="entry name" value="SEL1"/>
    <property type="match status" value="1"/>
</dbReference>
<dbReference type="InterPro" id="IPR051045">
    <property type="entry name" value="TonB-dependent_transducer"/>
</dbReference>